<name>R7Z3U2_CONA1</name>
<dbReference type="RefSeq" id="XP_007784154.1">
    <property type="nucleotide sequence ID" value="XM_007785964.1"/>
</dbReference>
<protein>
    <submittedName>
        <fullName evidence="1">Uncharacterized protein</fullName>
    </submittedName>
</protein>
<dbReference type="GeneID" id="19905406"/>
<dbReference type="AlphaFoldDB" id="R7Z3U2"/>
<keyword evidence="2" id="KW-1185">Reference proteome</keyword>
<sequence>MQSTAVKKANAYAGQDMPGIPFDSLMRTFVTCSGKGSNNTVQKGTKCSSCGTQNKAMPLTDSDISEDLSIVLPPDDL</sequence>
<dbReference type="HOGENOM" id="CLU_2637966_0_0_1"/>
<organism evidence="1 2">
    <name type="scientific">Coniosporium apollinis (strain CBS 100218)</name>
    <name type="common">Rock-inhabiting black yeast</name>
    <dbReference type="NCBI Taxonomy" id="1168221"/>
    <lineage>
        <taxon>Eukaryota</taxon>
        <taxon>Fungi</taxon>
        <taxon>Dikarya</taxon>
        <taxon>Ascomycota</taxon>
        <taxon>Pezizomycotina</taxon>
        <taxon>Dothideomycetes</taxon>
        <taxon>Dothideomycetes incertae sedis</taxon>
        <taxon>Coniosporium</taxon>
    </lineage>
</organism>
<accession>R7Z3U2</accession>
<gene>
    <name evidence="1" type="ORF">W97_08095</name>
</gene>
<dbReference type="EMBL" id="JH767602">
    <property type="protein sequence ID" value="EON68837.1"/>
    <property type="molecule type" value="Genomic_DNA"/>
</dbReference>
<dbReference type="Proteomes" id="UP000016924">
    <property type="component" value="Unassembled WGS sequence"/>
</dbReference>
<proteinExistence type="predicted"/>
<evidence type="ECO:0000313" key="1">
    <source>
        <dbReference type="EMBL" id="EON68837.1"/>
    </source>
</evidence>
<reference evidence="2" key="1">
    <citation type="submission" date="2012-06" db="EMBL/GenBank/DDBJ databases">
        <title>The genome sequence of Coniosporium apollinis CBS 100218.</title>
        <authorList>
            <consortium name="The Broad Institute Genome Sequencing Platform"/>
            <person name="Cuomo C."/>
            <person name="Gorbushina A."/>
            <person name="Noack S."/>
            <person name="Walker B."/>
            <person name="Young S.K."/>
            <person name="Zeng Q."/>
            <person name="Gargeya S."/>
            <person name="Fitzgerald M."/>
            <person name="Haas B."/>
            <person name="Abouelleil A."/>
            <person name="Alvarado L."/>
            <person name="Arachchi H.M."/>
            <person name="Berlin A.M."/>
            <person name="Chapman S.B."/>
            <person name="Goldberg J."/>
            <person name="Griggs A."/>
            <person name="Gujja S."/>
            <person name="Hansen M."/>
            <person name="Howarth C."/>
            <person name="Imamovic A."/>
            <person name="Larimer J."/>
            <person name="McCowan C."/>
            <person name="Montmayeur A."/>
            <person name="Murphy C."/>
            <person name="Neiman D."/>
            <person name="Pearson M."/>
            <person name="Priest M."/>
            <person name="Roberts A."/>
            <person name="Saif S."/>
            <person name="Shea T."/>
            <person name="Sisk P."/>
            <person name="Sykes S."/>
            <person name="Wortman J."/>
            <person name="Nusbaum C."/>
            <person name="Birren B."/>
        </authorList>
    </citation>
    <scope>NUCLEOTIDE SEQUENCE [LARGE SCALE GENOMIC DNA]</scope>
    <source>
        <strain evidence="2">CBS 100218</strain>
    </source>
</reference>
<evidence type="ECO:0000313" key="2">
    <source>
        <dbReference type="Proteomes" id="UP000016924"/>
    </source>
</evidence>